<feature type="signal peptide" evidence="6">
    <location>
        <begin position="1"/>
        <end position="19"/>
    </location>
</feature>
<name>A0A2H3DWX3_ARMGA</name>
<feature type="chain" id="PRO_5013601506" evidence="6">
    <location>
        <begin position="20"/>
        <end position="388"/>
    </location>
</feature>
<keyword evidence="5" id="KW-0288">FMN</keyword>
<organism evidence="8 9">
    <name type="scientific">Armillaria gallica</name>
    <name type="common">Bulbous honey fungus</name>
    <name type="synonym">Armillaria bulbosa</name>
    <dbReference type="NCBI Taxonomy" id="47427"/>
    <lineage>
        <taxon>Eukaryota</taxon>
        <taxon>Fungi</taxon>
        <taxon>Dikarya</taxon>
        <taxon>Basidiomycota</taxon>
        <taxon>Agaricomycotina</taxon>
        <taxon>Agaricomycetes</taxon>
        <taxon>Agaricomycetidae</taxon>
        <taxon>Agaricales</taxon>
        <taxon>Marasmiineae</taxon>
        <taxon>Physalacriaceae</taxon>
        <taxon>Armillaria</taxon>
    </lineage>
</organism>
<feature type="binding site" evidence="5">
    <location>
        <position position="274"/>
    </location>
    <ligand>
        <name>glyoxylate</name>
        <dbReference type="ChEBI" id="CHEBI:36655"/>
    </ligand>
</feature>
<gene>
    <name evidence="8" type="ORF">ARMGADRAFT_919054</name>
</gene>
<feature type="binding site" evidence="5">
    <location>
        <position position="151"/>
    </location>
    <ligand>
        <name>FMN</name>
        <dbReference type="ChEBI" id="CHEBI:58210"/>
    </ligand>
</feature>
<keyword evidence="9" id="KW-1185">Reference proteome</keyword>
<feature type="active site" description="Proton acceptor" evidence="4">
    <location>
        <position position="274"/>
    </location>
</feature>
<dbReference type="PROSITE" id="PS51349">
    <property type="entry name" value="FMN_HYDROXY_ACID_DH_2"/>
    <property type="match status" value="1"/>
</dbReference>
<feature type="binding site" evidence="5">
    <location>
        <position position="212"/>
    </location>
    <ligand>
        <name>glyoxylate</name>
        <dbReference type="ChEBI" id="CHEBI:36655"/>
    </ligand>
</feature>
<dbReference type="SUPFAM" id="SSF51395">
    <property type="entry name" value="FMN-linked oxidoreductases"/>
    <property type="match status" value="1"/>
</dbReference>
<evidence type="ECO:0000256" key="2">
    <source>
        <dbReference type="ARBA" id="ARBA00023002"/>
    </source>
</evidence>
<feature type="binding site" evidence="5">
    <location>
        <begin position="308"/>
        <end position="312"/>
    </location>
    <ligand>
        <name>FMN</name>
        <dbReference type="ChEBI" id="CHEBI:58210"/>
    </ligand>
</feature>
<dbReference type="PANTHER" id="PTHR10578">
    <property type="entry name" value="S -2-HYDROXY-ACID OXIDASE-RELATED"/>
    <property type="match status" value="1"/>
</dbReference>
<dbReference type="EMBL" id="KZ293647">
    <property type="protein sequence ID" value="PBK99731.1"/>
    <property type="molecule type" value="Genomic_DNA"/>
</dbReference>
<feature type="binding site" evidence="5">
    <location>
        <begin position="122"/>
        <end position="124"/>
    </location>
    <ligand>
        <name>FMN</name>
        <dbReference type="ChEBI" id="CHEBI:58210"/>
    </ligand>
</feature>
<evidence type="ECO:0000256" key="5">
    <source>
        <dbReference type="PIRSR" id="PIRSR000138-2"/>
    </source>
</evidence>
<feature type="domain" description="FMN hydroxy acid dehydrogenase" evidence="7">
    <location>
        <begin position="43"/>
        <end position="381"/>
    </location>
</feature>
<evidence type="ECO:0000259" key="7">
    <source>
        <dbReference type="PROSITE" id="PS51349"/>
    </source>
</evidence>
<dbReference type="GO" id="GO:0016491">
    <property type="term" value="F:oxidoreductase activity"/>
    <property type="evidence" value="ECO:0007669"/>
    <property type="project" value="UniProtKB-KW"/>
</dbReference>
<evidence type="ECO:0000256" key="4">
    <source>
        <dbReference type="PIRSR" id="PIRSR000138-1"/>
    </source>
</evidence>
<dbReference type="OrthoDB" id="1925334at2759"/>
<dbReference type="STRING" id="47427.A0A2H3DWX3"/>
<feature type="binding site" evidence="5">
    <location>
        <position position="272"/>
    </location>
    <ligand>
        <name>FMN</name>
        <dbReference type="ChEBI" id="CHEBI:58210"/>
    </ligand>
</feature>
<protein>
    <submittedName>
        <fullName evidence="8">FMN-dependent alpha-hydroxy acid dehydrogenase</fullName>
    </submittedName>
</protein>
<dbReference type="GO" id="GO:0010181">
    <property type="term" value="F:FMN binding"/>
    <property type="evidence" value="ECO:0007669"/>
    <property type="project" value="InterPro"/>
</dbReference>
<keyword evidence="6" id="KW-0732">Signal</keyword>
<evidence type="ECO:0000256" key="1">
    <source>
        <dbReference type="ARBA" id="ARBA00001917"/>
    </source>
</evidence>
<dbReference type="Pfam" id="PF01070">
    <property type="entry name" value="FMN_dh"/>
    <property type="match status" value="2"/>
</dbReference>
<feature type="binding site" evidence="5">
    <location>
        <position position="250"/>
    </location>
    <ligand>
        <name>FMN</name>
        <dbReference type="ChEBI" id="CHEBI:58210"/>
    </ligand>
</feature>
<evidence type="ECO:0000256" key="6">
    <source>
        <dbReference type="SAM" id="SignalP"/>
    </source>
</evidence>
<sequence length="388" mass="42369">MTSTLFYLWFSLLFLFSFAVVIDMEGLPDTGLDTTDWVAGQTPPLDDMWSLNDMQIAAKNVITARYYASYRTAALDEVTYQANLNIWKNVRLNGYSFRDVSDIDLSTSILGYNFSSPFFIAPAANAGHANASAELSLATAAGKAGILYVPSISATKSLEQIANVALEDQVMFHQEYIWSNRTQLIDELKRIEAAGYKAIVLTVDNTGIDGIRTRSLRYTGATSEAGHSATFDLASLSEIRNLTSLPIVPKGIKTAADALTCLELGFPAIYVSNHGGRTLDGAPTSVEILLDIRRNAPEVFERMEVYADGGVRRGNHVITLLALGARAVGLGRSPIFANIWGEVGVSRMIEMLQTELETTMQLMGESKVANINSSYVNTKLVESIYFGN</sequence>
<dbReference type="InParanoid" id="A0A2H3DWX3"/>
<dbReference type="OMA" id="PIFANIW"/>
<feature type="binding site" evidence="5">
    <location>
        <position position="174"/>
    </location>
    <ligand>
        <name>FMN</name>
        <dbReference type="ChEBI" id="CHEBI:58210"/>
    </ligand>
</feature>
<feature type="binding site" evidence="5">
    <location>
        <position position="176"/>
    </location>
    <ligand>
        <name>glyoxylate</name>
        <dbReference type="ChEBI" id="CHEBI:36655"/>
    </ligand>
</feature>
<evidence type="ECO:0000313" key="8">
    <source>
        <dbReference type="EMBL" id="PBK99731.1"/>
    </source>
</evidence>
<dbReference type="Proteomes" id="UP000217790">
    <property type="component" value="Unassembled WGS sequence"/>
</dbReference>
<dbReference type="PANTHER" id="PTHR10578:SF140">
    <property type="entry name" value="FMN HYDROXY ACID DEHYDROGENASE DOMAIN-CONTAINING PROTEIN"/>
    <property type="match status" value="1"/>
</dbReference>
<dbReference type="PIRSF" id="PIRSF000138">
    <property type="entry name" value="Al-hdrx_acd_dh"/>
    <property type="match status" value="1"/>
</dbReference>
<accession>A0A2H3DWX3</accession>
<dbReference type="InterPro" id="IPR000262">
    <property type="entry name" value="FMN-dep_DH"/>
</dbReference>
<keyword evidence="2" id="KW-0560">Oxidoreductase</keyword>
<keyword evidence="5" id="KW-0285">Flavoprotein</keyword>
<dbReference type="InterPro" id="IPR012133">
    <property type="entry name" value="Alpha-hydoxy_acid_DH_FMN"/>
</dbReference>
<evidence type="ECO:0000313" key="9">
    <source>
        <dbReference type="Proteomes" id="UP000217790"/>
    </source>
</evidence>
<comment type="similarity">
    <text evidence="3">Belongs to the FMN-dependent alpha-hydroxy acid dehydrogenase family.</text>
</comment>
<dbReference type="InterPro" id="IPR037396">
    <property type="entry name" value="FMN_HAD"/>
</dbReference>
<feature type="binding site" evidence="5">
    <location>
        <position position="277"/>
    </location>
    <ligand>
        <name>glyoxylate</name>
        <dbReference type="ChEBI" id="CHEBI:36655"/>
    </ligand>
</feature>
<proteinExistence type="inferred from homology"/>
<feature type="binding site" evidence="5">
    <location>
        <begin position="331"/>
        <end position="332"/>
    </location>
    <ligand>
        <name>FMN</name>
        <dbReference type="ChEBI" id="CHEBI:58210"/>
    </ligand>
</feature>
<feature type="binding site" evidence="5">
    <location>
        <position position="202"/>
    </location>
    <ligand>
        <name>FMN</name>
        <dbReference type="ChEBI" id="CHEBI:58210"/>
    </ligand>
</feature>
<comment type="cofactor">
    <cofactor evidence="1">
        <name>FMN</name>
        <dbReference type="ChEBI" id="CHEBI:58210"/>
    </cofactor>
</comment>
<dbReference type="Gene3D" id="3.20.20.70">
    <property type="entry name" value="Aldolase class I"/>
    <property type="match status" value="1"/>
</dbReference>
<reference evidence="9" key="1">
    <citation type="journal article" date="2017" name="Nat. Ecol. Evol.">
        <title>Genome expansion and lineage-specific genetic innovations in the forest pathogenic fungi Armillaria.</title>
        <authorList>
            <person name="Sipos G."/>
            <person name="Prasanna A.N."/>
            <person name="Walter M.C."/>
            <person name="O'Connor E."/>
            <person name="Balint B."/>
            <person name="Krizsan K."/>
            <person name="Kiss B."/>
            <person name="Hess J."/>
            <person name="Varga T."/>
            <person name="Slot J."/>
            <person name="Riley R."/>
            <person name="Boka B."/>
            <person name="Rigling D."/>
            <person name="Barry K."/>
            <person name="Lee J."/>
            <person name="Mihaltcheva S."/>
            <person name="LaButti K."/>
            <person name="Lipzen A."/>
            <person name="Waldron R."/>
            <person name="Moloney N.M."/>
            <person name="Sperisen C."/>
            <person name="Kredics L."/>
            <person name="Vagvoelgyi C."/>
            <person name="Patrignani A."/>
            <person name="Fitzpatrick D."/>
            <person name="Nagy I."/>
            <person name="Doyle S."/>
            <person name="Anderson J.B."/>
            <person name="Grigoriev I.V."/>
            <person name="Gueldener U."/>
            <person name="Muensterkoetter M."/>
            <person name="Nagy L.G."/>
        </authorList>
    </citation>
    <scope>NUCLEOTIDE SEQUENCE [LARGE SCALE GENOMIC DNA]</scope>
    <source>
        <strain evidence="9">Ar21-2</strain>
    </source>
</reference>
<evidence type="ECO:0000256" key="3">
    <source>
        <dbReference type="ARBA" id="ARBA00024042"/>
    </source>
</evidence>
<dbReference type="InterPro" id="IPR013785">
    <property type="entry name" value="Aldolase_TIM"/>
</dbReference>
<dbReference type="AlphaFoldDB" id="A0A2H3DWX3"/>